<dbReference type="Pfam" id="PF21645">
    <property type="entry name" value="FakA-like_M"/>
    <property type="match status" value="1"/>
</dbReference>
<dbReference type="Gene3D" id="1.25.40.340">
    <property type="match status" value="1"/>
</dbReference>
<dbReference type="InterPro" id="IPR033470">
    <property type="entry name" value="FakA-like_C"/>
</dbReference>
<reference evidence="2" key="1">
    <citation type="submission" date="2018-05" db="EMBL/GenBank/DDBJ databases">
        <authorList>
            <person name="Lanie J.A."/>
            <person name="Ng W.-L."/>
            <person name="Kazmierczak K.M."/>
            <person name="Andrzejewski T.M."/>
            <person name="Davidsen T.M."/>
            <person name="Wayne K.J."/>
            <person name="Tettelin H."/>
            <person name="Glass J.I."/>
            <person name="Rusch D."/>
            <person name="Podicherti R."/>
            <person name="Tsui H.-C.T."/>
            <person name="Winkler M.E."/>
        </authorList>
    </citation>
    <scope>NUCLEOTIDE SEQUENCE</scope>
</reference>
<accession>A0A381QKR8</accession>
<dbReference type="InterPro" id="IPR050270">
    <property type="entry name" value="DegV_domain_contain"/>
</dbReference>
<gene>
    <name evidence="2" type="ORF">METZ01_LOCUS31883</name>
</gene>
<dbReference type="InterPro" id="IPR004007">
    <property type="entry name" value="DhaL_dom"/>
</dbReference>
<sequence>MVTYSCGDSQVASASVEITSVLSTTQLVEALSAFHTALEAHRESINRLNVYPVPDGDTGTNMALTVGSVLEELEGIDPSNRTAVCAAISHGSLMGARGNSGVILSQILRGLSACLADSSDIDGALLATALTEASVAADGAVMKPVEGTILTVARESARGAREVEEGATPLRVVEGALTEGKVALERTPEQLEVLREAGVVDAGGAGFLLLLHAVLHVIDGRELPAAPEQPGPAVGVSLGAAGNDGSELRYEVMFLLYAPDDTIEDFKAVWAGLGDSIVVVGGDGLWNCHIHTDDIGPVVEAGIEVGRPQQIRVTDLAEEVMEERWVREATAEGKANDFPSPEPVPCAVVAVSPAPGISRIFHSLGVQELVVGGQTMNPSTAELLEAVERVLADQVIVLPNNSNIVAVAHSVDGQTTKHVEVVPTTSVPEGFASLLGYDPQSDAVTNAESMAEIAQGVVVGEVTRAIRAATSSAGEVSAGDWVGLDRNGICSVGDTPVAAATKLLNDLVGQDHEILTVIVGENVSDGETRVVAEWVTENRPNIEIEIHHGGQSHYPYLFGVE</sequence>
<protein>
    <recommendedName>
        <fullName evidence="1">DhaL domain-containing protein</fullName>
    </recommendedName>
</protein>
<dbReference type="EMBL" id="UINC01001372">
    <property type="protein sequence ID" value="SUZ79029.1"/>
    <property type="molecule type" value="Genomic_DNA"/>
</dbReference>
<dbReference type="PROSITE" id="PS51480">
    <property type="entry name" value="DHAL"/>
    <property type="match status" value="1"/>
</dbReference>
<feature type="domain" description="DhaL" evidence="1">
    <location>
        <begin position="25"/>
        <end position="216"/>
    </location>
</feature>
<dbReference type="SMART" id="SM01120">
    <property type="entry name" value="Dak2"/>
    <property type="match status" value="1"/>
</dbReference>
<proteinExistence type="predicted"/>
<dbReference type="SUPFAM" id="SSF101473">
    <property type="entry name" value="DhaL-like"/>
    <property type="match status" value="1"/>
</dbReference>
<dbReference type="InterPro" id="IPR019986">
    <property type="entry name" value="YloV-like"/>
</dbReference>
<dbReference type="Pfam" id="PF13684">
    <property type="entry name" value="FakA-like_C"/>
    <property type="match status" value="1"/>
</dbReference>
<evidence type="ECO:0000313" key="2">
    <source>
        <dbReference type="EMBL" id="SUZ79029.1"/>
    </source>
</evidence>
<dbReference type="PANTHER" id="PTHR33434">
    <property type="entry name" value="DEGV DOMAIN-CONTAINING PROTEIN DR_1986-RELATED"/>
    <property type="match status" value="1"/>
</dbReference>
<dbReference type="SMART" id="SM01121">
    <property type="entry name" value="Dak1_2"/>
    <property type="match status" value="1"/>
</dbReference>
<dbReference type="InterPro" id="IPR036117">
    <property type="entry name" value="DhaL_dom_sf"/>
</dbReference>
<organism evidence="2">
    <name type="scientific">marine metagenome</name>
    <dbReference type="NCBI Taxonomy" id="408172"/>
    <lineage>
        <taxon>unclassified sequences</taxon>
        <taxon>metagenomes</taxon>
        <taxon>ecological metagenomes</taxon>
    </lineage>
</organism>
<dbReference type="PANTHER" id="PTHR33434:SF4">
    <property type="entry name" value="PHOSPHATASE PROTEIN"/>
    <property type="match status" value="1"/>
</dbReference>
<evidence type="ECO:0000259" key="1">
    <source>
        <dbReference type="PROSITE" id="PS51480"/>
    </source>
</evidence>
<dbReference type="GO" id="GO:0004371">
    <property type="term" value="F:glycerone kinase activity"/>
    <property type="evidence" value="ECO:0007669"/>
    <property type="project" value="InterPro"/>
</dbReference>
<dbReference type="Pfam" id="PF02734">
    <property type="entry name" value="Dak2"/>
    <property type="match status" value="1"/>
</dbReference>
<name>A0A381QKR8_9ZZZZ</name>
<dbReference type="NCBIfam" id="TIGR03599">
    <property type="entry name" value="YloV"/>
    <property type="match status" value="1"/>
</dbReference>
<dbReference type="InterPro" id="IPR048394">
    <property type="entry name" value="FakA-like_M"/>
</dbReference>
<dbReference type="AlphaFoldDB" id="A0A381QKR8"/>
<dbReference type="GO" id="GO:0006071">
    <property type="term" value="P:glycerol metabolic process"/>
    <property type="evidence" value="ECO:0007669"/>
    <property type="project" value="InterPro"/>
</dbReference>